<organism evidence="2 3">
    <name type="scientific">Nostoc minutum NIES-26</name>
    <dbReference type="NCBI Taxonomy" id="1844469"/>
    <lineage>
        <taxon>Bacteria</taxon>
        <taxon>Bacillati</taxon>
        <taxon>Cyanobacteriota</taxon>
        <taxon>Cyanophyceae</taxon>
        <taxon>Nostocales</taxon>
        <taxon>Nostocaceae</taxon>
        <taxon>Nostoc</taxon>
    </lineage>
</organism>
<evidence type="ECO:0000256" key="1">
    <source>
        <dbReference type="SAM" id="Phobius"/>
    </source>
</evidence>
<feature type="transmembrane region" description="Helical" evidence="1">
    <location>
        <begin position="23"/>
        <end position="42"/>
    </location>
</feature>
<dbReference type="EMBL" id="LXQD01000005">
    <property type="protein sequence ID" value="RCJ42452.1"/>
    <property type="molecule type" value="Genomic_DNA"/>
</dbReference>
<evidence type="ECO:0000313" key="2">
    <source>
        <dbReference type="EMBL" id="RCJ42452.1"/>
    </source>
</evidence>
<evidence type="ECO:0000313" key="3">
    <source>
        <dbReference type="Proteomes" id="UP000252107"/>
    </source>
</evidence>
<protein>
    <submittedName>
        <fullName evidence="2">Uncharacterized protein</fullName>
    </submittedName>
</protein>
<proteinExistence type="predicted"/>
<keyword evidence="1" id="KW-0472">Membrane</keyword>
<keyword evidence="3" id="KW-1185">Reference proteome</keyword>
<keyword evidence="1" id="KW-0812">Transmembrane</keyword>
<keyword evidence="1" id="KW-1133">Transmembrane helix</keyword>
<dbReference type="Proteomes" id="UP000252107">
    <property type="component" value="Unassembled WGS sequence"/>
</dbReference>
<reference evidence="2" key="1">
    <citation type="submission" date="2016-04" db="EMBL/GenBank/DDBJ databases">
        <authorList>
            <person name="Tabuchi Yagui T.R."/>
        </authorList>
    </citation>
    <scope>NUCLEOTIDE SEQUENCE [LARGE SCALE GENOMIC DNA]</scope>
    <source>
        <strain evidence="2">NIES-26</strain>
    </source>
</reference>
<name>A0A367S599_9NOSO</name>
<sequence>MLQLFNSFVAKIGSIKEQKTEGMAAVVAGSIPLFCMSLRAFAQRLRQEKRSNRKVLQLRASPCDCFVVPPLYETLRERNDSYSLIAK</sequence>
<dbReference type="AlphaFoldDB" id="A0A367S599"/>
<accession>A0A367S599</accession>
<comment type="caution">
    <text evidence="2">The sequence shown here is derived from an EMBL/GenBank/DDBJ whole genome shotgun (WGS) entry which is preliminary data.</text>
</comment>
<gene>
    <name evidence="2" type="ORF">A6770_34665</name>
</gene>